<dbReference type="PANTHER" id="PTHR45663:SF11">
    <property type="entry name" value="GEO12009P1"/>
    <property type="match status" value="1"/>
</dbReference>
<evidence type="ECO:0000256" key="5">
    <source>
        <dbReference type="ARBA" id="ARBA00023284"/>
    </source>
</evidence>
<dbReference type="InterPro" id="IPR017937">
    <property type="entry name" value="Thioredoxin_CS"/>
</dbReference>
<dbReference type="GO" id="GO:0045454">
    <property type="term" value="P:cell redox homeostasis"/>
    <property type="evidence" value="ECO:0007669"/>
    <property type="project" value="TreeGrafter"/>
</dbReference>
<sequence length="304" mass="32810">MAISLLGGGAAQPADNTSDIIKNTTTATFVADVIEASHKVPVIVDFWAQWCGPCKQLTPILEKVVRASKGKVRLVKMNIDEHPEVAGQLQIQSIPAVFAFSQGQPVDGFMGALPESQVKAFVQRLIGPDADDAAGVEEAQRLFEEGDIAGAAQLYGAVLKNDRENADAIGGLSKCYVRLDDLARAEQVLSMTPPAKQTAEAYLSAKAALELAKKAEPSADTAPLEKAIAANPRDWDARFKLALALVAKGKREDALDHLFEIVRKDRAWNDDAARQQLVELFEAWGPKDPLTQAGRQRLSSILFA</sequence>
<keyword evidence="5" id="KW-0676">Redox-active center</keyword>
<accession>E3HZX0</accession>
<dbReference type="eggNOG" id="COG3118">
    <property type="taxonomic scope" value="Bacteria"/>
</dbReference>
<evidence type="ECO:0000259" key="7">
    <source>
        <dbReference type="PROSITE" id="PS51352"/>
    </source>
</evidence>
<dbReference type="PROSITE" id="PS51352">
    <property type="entry name" value="THIOREDOXIN_2"/>
    <property type="match status" value="1"/>
</dbReference>
<dbReference type="Pfam" id="PF00085">
    <property type="entry name" value="Thioredoxin"/>
    <property type="match status" value="1"/>
</dbReference>
<organism evidence="8 9">
    <name type="scientific">Rhodomicrobium vannielii (strain ATCC 17100 / DSM 162 / LMG 4299 / NCIMB 10020 / ATH 3.1.1)</name>
    <dbReference type="NCBI Taxonomy" id="648757"/>
    <lineage>
        <taxon>Bacteria</taxon>
        <taxon>Pseudomonadati</taxon>
        <taxon>Pseudomonadota</taxon>
        <taxon>Alphaproteobacteria</taxon>
        <taxon>Hyphomicrobiales</taxon>
        <taxon>Hyphomicrobiaceae</taxon>
        <taxon>Rhodomicrobium</taxon>
    </lineage>
</organism>
<dbReference type="FunFam" id="3.40.30.10:FF:000001">
    <property type="entry name" value="Thioredoxin"/>
    <property type="match status" value="1"/>
</dbReference>
<dbReference type="GO" id="GO:0015035">
    <property type="term" value="F:protein-disulfide reductase activity"/>
    <property type="evidence" value="ECO:0007669"/>
    <property type="project" value="UniProtKB-UniRule"/>
</dbReference>
<dbReference type="GO" id="GO:0005829">
    <property type="term" value="C:cytosol"/>
    <property type="evidence" value="ECO:0007669"/>
    <property type="project" value="TreeGrafter"/>
</dbReference>
<dbReference type="STRING" id="648757.Rvan_0644"/>
<dbReference type="EMBL" id="CP002292">
    <property type="protein sequence ID" value="ADP69921.1"/>
    <property type="molecule type" value="Genomic_DNA"/>
</dbReference>
<dbReference type="AlphaFoldDB" id="E3HZX0"/>
<keyword evidence="3" id="KW-0249">Electron transport</keyword>
<proteinExistence type="inferred from homology"/>
<evidence type="ECO:0000256" key="2">
    <source>
        <dbReference type="ARBA" id="ARBA00022448"/>
    </source>
</evidence>
<dbReference type="Pfam" id="PF14561">
    <property type="entry name" value="TPR_20"/>
    <property type="match status" value="1"/>
</dbReference>
<gene>
    <name evidence="8" type="ordered locus">Rvan_0644</name>
</gene>
<dbReference type="OrthoDB" id="9790390at2"/>
<evidence type="ECO:0000313" key="9">
    <source>
        <dbReference type="Proteomes" id="UP000001399"/>
    </source>
</evidence>
<reference evidence="9" key="1">
    <citation type="journal article" date="2011" name="J. Bacteriol.">
        <title>Genome sequences of eight morphologically diverse alphaproteobacteria.</title>
        <authorList>
            <consortium name="US DOE Joint Genome Institute"/>
            <person name="Brown P.J."/>
            <person name="Kysela D.T."/>
            <person name="Buechlein A."/>
            <person name="Hemmerich C."/>
            <person name="Brun Y.V."/>
        </authorList>
    </citation>
    <scope>NUCLEOTIDE SEQUENCE [LARGE SCALE GENOMIC DNA]</scope>
    <source>
        <strain evidence="9">ATCC 17100 / ATH 3.1.1 / DSM 162 / LMG 4299</strain>
    </source>
</reference>
<evidence type="ECO:0000313" key="8">
    <source>
        <dbReference type="EMBL" id="ADP69921.1"/>
    </source>
</evidence>
<dbReference type="SUPFAM" id="SSF48452">
    <property type="entry name" value="TPR-like"/>
    <property type="match status" value="1"/>
</dbReference>
<dbReference type="NCBIfam" id="TIGR01068">
    <property type="entry name" value="thioredoxin"/>
    <property type="match status" value="1"/>
</dbReference>
<evidence type="ECO:0000256" key="6">
    <source>
        <dbReference type="NCBIfam" id="TIGR01068"/>
    </source>
</evidence>
<dbReference type="Proteomes" id="UP000001399">
    <property type="component" value="Chromosome"/>
</dbReference>
<dbReference type="KEGG" id="rva:Rvan_0644"/>
<feature type="domain" description="Thioredoxin" evidence="7">
    <location>
        <begin position="6"/>
        <end position="127"/>
    </location>
</feature>
<protein>
    <recommendedName>
        <fullName evidence="6">Thioredoxin</fullName>
    </recommendedName>
</protein>
<dbReference type="HOGENOM" id="CLU_046120_1_1_5"/>
<dbReference type="PANTHER" id="PTHR45663">
    <property type="entry name" value="GEO12009P1"/>
    <property type="match status" value="1"/>
</dbReference>
<dbReference type="SUPFAM" id="SSF52833">
    <property type="entry name" value="Thioredoxin-like"/>
    <property type="match status" value="1"/>
</dbReference>
<dbReference type="InterPro" id="IPR005746">
    <property type="entry name" value="Thioredoxin"/>
</dbReference>
<dbReference type="Gene3D" id="1.25.40.10">
    <property type="entry name" value="Tetratricopeptide repeat domain"/>
    <property type="match status" value="2"/>
</dbReference>
<dbReference type="PRINTS" id="PR00421">
    <property type="entry name" value="THIOREDOXIN"/>
</dbReference>
<dbReference type="GO" id="GO:0006950">
    <property type="term" value="P:response to stress"/>
    <property type="evidence" value="ECO:0007669"/>
    <property type="project" value="UniProtKB-ARBA"/>
</dbReference>
<dbReference type="RefSeq" id="WP_013418325.1">
    <property type="nucleotide sequence ID" value="NC_014664.1"/>
</dbReference>
<dbReference type="CDD" id="cd02956">
    <property type="entry name" value="ybbN"/>
    <property type="match status" value="1"/>
</dbReference>
<evidence type="ECO:0000256" key="1">
    <source>
        <dbReference type="ARBA" id="ARBA00008987"/>
    </source>
</evidence>
<evidence type="ECO:0000256" key="3">
    <source>
        <dbReference type="ARBA" id="ARBA00022982"/>
    </source>
</evidence>
<dbReference type="InterPro" id="IPR013766">
    <property type="entry name" value="Thioredoxin_domain"/>
</dbReference>
<evidence type="ECO:0000256" key="4">
    <source>
        <dbReference type="ARBA" id="ARBA00023157"/>
    </source>
</evidence>
<dbReference type="InterPro" id="IPR036249">
    <property type="entry name" value="Thioredoxin-like_sf"/>
</dbReference>
<keyword evidence="4" id="KW-1015">Disulfide bond</keyword>
<dbReference type="Pfam" id="PF14559">
    <property type="entry name" value="TPR_19"/>
    <property type="match status" value="1"/>
</dbReference>
<keyword evidence="9" id="KW-1185">Reference proteome</keyword>
<name>E3HZX0_RHOVT</name>
<dbReference type="PROSITE" id="PS00194">
    <property type="entry name" value="THIOREDOXIN_1"/>
    <property type="match status" value="1"/>
</dbReference>
<dbReference type="InterPro" id="IPR011990">
    <property type="entry name" value="TPR-like_helical_dom_sf"/>
</dbReference>
<comment type="similarity">
    <text evidence="1">Belongs to the thioredoxin family.</text>
</comment>
<keyword evidence="2" id="KW-0813">Transport</keyword>
<dbReference type="Gene3D" id="3.40.30.10">
    <property type="entry name" value="Glutaredoxin"/>
    <property type="match status" value="1"/>
</dbReference>